<proteinExistence type="predicted"/>
<reference evidence="1 2" key="1">
    <citation type="submission" date="2013-09" db="EMBL/GenBank/DDBJ databases">
        <title>Corchorus capsularis genome sequencing.</title>
        <authorList>
            <person name="Alam M."/>
            <person name="Haque M.S."/>
            <person name="Islam M.S."/>
            <person name="Emdad E.M."/>
            <person name="Islam M.M."/>
            <person name="Ahmed B."/>
            <person name="Halim A."/>
            <person name="Hossen Q.M.M."/>
            <person name="Hossain M.Z."/>
            <person name="Ahmed R."/>
            <person name="Khan M.M."/>
            <person name="Islam R."/>
            <person name="Rashid M.M."/>
            <person name="Khan S.A."/>
            <person name="Rahman M.S."/>
            <person name="Alam M."/>
        </authorList>
    </citation>
    <scope>NUCLEOTIDE SEQUENCE [LARGE SCALE GENOMIC DNA]</scope>
    <source>
        <strain evidence="2">cv. CVL-1</strain>
        <tissue evidence="1">Whole seedling</tissue>
    </source>
</reference>
<comment type="caution">
    <text evidence="1">The sequence shown here is derived from an EMBL/GenBank/DDBJ whole genome shotgun (WGS) entry which is preliminary data.</text>
</comment>
<dbReference type="AlphaFoldDB" id="A0A1R3K3N0"/>
<organism evidence="1 2">
    <name type="scientific">Corchorus capsularis</name>
    <name type="common">Jute</name>
    <dbReference type="NCBI Taxonomy" id="210143"/>
    <lineage>
        <taxon>Eukaryota</taxon>
        <taxon>Viridiplantae</taxon>
        <taxon>Streptophyta</taxon>
        <taxon>Embryophyta</taxon>
        <taxon>Tracheophyta</taxon>
        <taxon>Spermatophyta</taxon>
        <taxon>Magnoliopsida</taxon>
        <taxon>eudicotyledons</taxon>
        <taxon>Gunneridae</taxon>
        <taxon>Pentapetalae</taxon>
        <taxon>rosids</taxon>
        <taxon>malvids</taxon>
        <taxon>Malvales</taxon>
        <taxon>Malvaceae</taxon>
        <taxon>Grewioideae</taxon>
        <taxon>Apeibeae</taxon>
        <taxon>Corchorus</taxon>
    </lineage>
</organism>
<protein>
    <submittedName>
        <fullName evidence="1">Uncharacterized protein</fullName>
    </submittedName>
</protein>
<dbReference type="EMBL" id="AWWV01006369">
    <property type="protein sequence ID" value="OMP01683.1"/>
    <property type="molecule type" value="Genomic_DNA"/>
</dbReference>
<keyword evidence="2" id="KW-1185">Reference proteome</keyword>
<dbReference type="Proteomes" id="UP000188268">
    <property type="component" value="Unassembled WGS sequence"/>
</dbReference>
<gene>
    <name evidence="1" type="ORF">CCACVL1_03033</name>
</gene>
<name>A0A1R3K3N0_COCAP</name>
<evidence type="ECO:0000313" key="1">
    <source>
        <dbReference type="EMBL" id="OMP01683.1"/>
    </source>
</evidence>
<evidence type="ECO:0000313" key="2">
    <source>
        <dbReference type="Proteomes" id="UP000188268"/>
    </source>
</evidence>
<accession>A0A1R3K3N0</accession>
<dbReference type="Gramene" id="OMP01683">
    <property type="protein sequence ID" value="OMP01683"/>
    <property type="gene ID" value="CCACVL1_03033"/>
</dbReference>
<sequence length="25" mass="2572">MGKAAKIRPKGVVDLGTVSSKDSVQ</sequence>